<reference evidence="2" key="1">
    <citation type="journal article" date="2019" name="Int. J. Syst. Evol. Microbiol.">
        <title>The Global Catalogue of Microorganisms (GCM) 10K type strain sequencing project: providing services to taxonomists for standard genome sequencing and annotation.</title>
        <authorList>
            <consortium name="The Broad Institute Genomics Platform"/>
            <consortium name="The Broad Institute Genome Sequencing Center for Infectious Disease"/>
            <person name="Wu L."/>
            <person name="Ma J."/>
        </authorList>
    </citation>
    <scope>NUCLEOTIDE SEQUENCE [LARGE SCALE GENOMIC DNA]</scope>
    <source>
        <strain evidence="2">JCM 1365</strain>
    </source>
</reference>
<proteinExistence type="predicted"/>
<organism evidence="1 2">
    <name type="scientific">Terrabacter tumescens</name>
    <dbReference type="NCBI Taxonomy" id="60443"/>
    <lineage>
        <taxon>Bacteria</taxon>
        <taxon>Bacillati</taxon>
        <taxon>Actinomycetota</taxon>
        <taxon>Actinomycetes</taxon>
        <taxon>Micrococcales</taxon>
        <taxon>Intrasporangiaceae</taxon>
        <taxon>Terrabacter</taxon>
    </lineage>
</organism>
<gene>
    <name evidence="1" type="ORF">GCM10009721_26450</name>
</gene>
<evidence type="ECO:0008006" key="3">
    <source>
        <dbReference type="Google" id="ProtNLM"/>
    </source>
</evidence>
<evidence type="ECO:0000313" key="2">
    <source>
        <dbReference type="Proteomes" id="UP000623461"/>
    </source>
</evidence>
<keyword evidence="2" id="KW-1185">Reference proteome</keyword>
<dbReference type="EMBL" id="BMNZ01000004">
    <property type="protein sequence ID" value="GGM98179.1"/>
    <property type="molecule type" value="Genomic_DNA"/>
</dbReference>
<evidence type="ECO:0000313" key="1">
    <source>
        <dbReference type="EMBL" id="GGM98179.1"/>
    </source>
</evidence>
<sequence>MTLQAFSSYSLAAASTRVRLYDWFDHLGVPVIAHTYIGTHNSRASTLLRHIPEVVSAEVALRKVDYSSSKVIVSREVSPLSSGSLEKKVLKGAAHSVFDFDDALYADLATGRRLLRQRSKCQLSVEAADVVIAGNEHLAEWASAFSKRVLLIPSCVEPSHYQYKQNWELHDVPVIVWLGSPATEQYLAPLSDALNIVHARTRARLRVISGPDDNPRLSALSHMIDRVPWSPTVVKDALVTGDLAIGPLSDTTYARGKCAYKLLQYAATGLPMVGSPVGANRRALERFEGLAATTQAEWVDGLTMLLTETASSRQARADAGLAALVRHYSFEAWSSEWRSAVLAE</sequence>
<accession>A0ABQ2I284</accession>
<protein>
    <recommendedName>
        <fullName evidence="3">Glycosyltransferase</fullName>
    </recommendedName>
</protein>
<dbReference type="SUPFAM" id="SSF53756">
    <property type="entry name" value="UDP-Glycosyltransferase/glycogen phosphorylase"/>
    <property type="match status" value="1"/>
</dbReference>
<comment type="caution">
    <text evidence="1">The sequence shown here is derived from an EMBL/GenBank/DDBJ whole genome shotgun (WGS) entry which is preliminary data.</text>
</comment>
<dbReference type="Pfam" id="PF13692">
    <property type="entry name" value="Glyco_trans_1_4"/>
    <property type="match status" value="1"/>
</dbReference>
<dbReference type="Proteomes" id="UP000623461">
    <property type="component" value="Unassembled WGS sequence"/>
</dbReference>
<dbReference type="Gene3D" id="3.40.50.2000">
    <property type="entry name" value="Glycogen Phosphorylase B"/>
    <property type="match status" value="1"/>
</dbReference>
<name>A0ABQ2I284_9MICO</name>